<dbReference type="Proteomes" id="UP000064967">
    <property type="component" value="Chromosome"/>
</dbReference>
<sequence length="39" mass="4284">MSNARGSSRRRGTPCKSYLKSARVQQPCTRCLVRALSSA</sequence>
<organism evidence="1 2">
    <name type="scientific">Labilithrix luteola</name>
    <dbReference type="NCBI Taxonomy" id="1391654"/>
    <lineage>
        <taxon>Bacteria</taxon>
        <taxon>Pseudomonadati</taxon>
        <taxon>Myxococcota</taxon>
        <taxon>Polyangia</taxon>
        <taxon>Polyangiales</taxon>
        <taxon>Labilitrichaceae</taxon>
        <taxon>Labilithrix</taxon>
    </lineage>
</organism>
<dbReference type="KEGG" id="llu:AKJ09_01747"/>
<keyword evidence="2" id="KW-1185">Reference proteome</keyword>
<name>A0A0K1PNH9_9BACT</name>
<proteinExistence type="predicted"/>
<evidence type="ECO:0000313" key="1">
    <source>
        <dbReference type="EMBL" id="AKU95083.1"/>
    </source>
</evidence>
<dbReference type="STRING" id="1391654.AKJ09_01747"/>
<reference evidence="1 2" key="1">
    <citation type="submission" date="2015-08" db="EMBL/GenBank/DDBJ databases">
        <authorList>
            <person name="Babu N.S."/>
            <person name="Beckwith C.J."/>
            <person name="Beseler K.G."/>
            <person name="Brison A."/>
            <person name="Carone J.V."/>
            <person name="Caskin T.P."/>
            <person name="Diamond M."/>
            <person name="Durham M.E."/>
            <person name="Foxe J.M."/>
            <person name="Go M."/>
            <person name="Henderson B.A."/>
            <person name="Jones I.B."/>
            <person name="McGettigan J.A."/>
            <person name="Micheletti S.J."/>
            <person name="Nasrallah M.E."/>
            <person name="Ortiz D."/>
            <person name="Piller C.R."/>
            <person name="Privatt S.R."/>
            <person name="Schneider S.L."/>
            <person name="Sharp S."/>
            <person name="Smith T.C."/>
            <person name="Stanton J.D."/>
            <person name="Ullery H.E."/>
            <person name="Wilson R.J."/>
            <person name="Serrano M.G."/>
            <person name="Buck G."/>
            <person name="Lee V."/>
            <person name="Wang Y."/>
            <person name="Carvalho R."/>
            <person name="Voegtly L."/>
            <person name="Shi R."/>
            <person name="Duckworth R."/>
            <person name="Johnson A."/>
            <person name="Loviza R."/>
            <person name="Walstead R."/>
            <person name="Shah Z."/>
            <person name="Kiflezghi M."/>
            <person name="Wade K."/>
            <person name="Ball S.L."/>
            <person name="Bradley K.W."/>
            <person name="Asai D.J."/>
            <person name="Bowman C.A."/>
            <person name="Russell D.A."/>
            <person name="Pope W.H."/>
            <person name="Jacobs-Sera D."/>
            <person name="Hendrix R.W."/>
            <person name="Hatfull G.F."/>
        </authorList>
    </citation>
    <scope>NUCLEOTIDE SEQUENCE [LARGE SCALE GENOMIC DNA]</scope>
    <source>
        <strain evidence="1 2">DSM 27648</strain>
    </source>
</reference>
<dbReference type="EMBL" id="CP012333">
    <property type="protein sequence ID" value="AKU95083.1"/>
    <property type="molecule type" value="Genomic_DNA"/>
</dbReference>
<gene>
    <name evidence="1" type="ORF">AKJ09_01747</name>
</gene>
<dbReference type="AlphaFoldDB" id="A0A0K1PNH9"/>
<accession>A0A0K1PNH9</accession>
<protein>
    <submittedName>
        <fullName evidence="1">Uncharacterized protein</fullName>
    </submittedName>
</protein>
<evidence type="ECO:0000313" key="2">
    <source>
        <dbReference type="Proteomes" id="UP000064967"/>
    </source>
</evidence>